<dbReference type="EMBL" id="OZ075129">
    <property type="protein sequence ID" value="CAL4963196.1"/>
    <property type="molecule type" value="Genomic_DNA"/>
</dbReference>
<reference evidence="1 2" key="2">
    <citation type="submission" date="2024-10" db="EMBL/GenBank/DDBJ databases">
        <authorList>
            <person name="Ryan C."/>
        </authorList>
    </citation>
    <scope>NUCLEOTIDE SEQUENCE [LARGE SCALE GENOMIC DNA]</scope>
</reference>
<gene>
    <name evidence="1" type="ORF">URODEC1_LOCUS46049</name>
</gene>
<protein>
    <submittedName>
        <fullName evidence="1">Uncharacterized protein</fullName>
    </submittedName>
</protein>
<evidence type="ECO:0000313" key="1">
    <source>
        <dbReference type="EMBL" id="CAL4963196.1"/>
    </source>
</evidence>
<sequence>MKTLRTLLYPEGVEGINQLQTGMKKHSADPDVQQLHNLCSCLRIEQPGMLPVYGTKRNL</sequence>
<keyword evidence="2" id="KW-1185">Reference proteome</keyword>
<reference evidence="2" key="1">
    <citation type="submission" date="2024-06" db="EMBL/GenBank/DDBJ databases">
        <authorList>
            <person name="Ryan C."/>
        </authorList>
    </citation>
    <scope>NUCLEOTIDE SEQUENCE [LARGE SCALE GENOMIC DNA]</scope>
</reference>
<organism evidence="1 2">
    <name type="scientific">Urochloa decumbens</name>
    <dbReference type="NCBI Taxonomy" id="240449"/>
    <lineage>
        <taxon>Eukaryota</taxon>
        <taxon>Viridiplantae</taxon>
        <taxon>Streptophyta</taxon>
        <taxon>Embryophyta</taxon>
        <taxon>Tracheophyta</taxon>
        <taxon>Spermatophyta</taxon>
        <taxon>Magnoliopsida</taxon>
        <taxon>Liliopsida</taxon>
        <taxon>Poales</taxon>
        <taxon>Poaceae</taxon>
        <taxon>PACMAD clade</taxon>
        <taxon>Panicoideae</taxon>
        <taxon>Panicodae</taxon>
        <taxon>Paniceae</taxon>
        <taxon>Melinidinae</taxon>
        <taxon>Urochloa</taxon>
    </lineage>
</organism>
<dbReference type="AlphaFoldDB" id="A0ABC8ZK83"/>
<evidence type="ECO:0000313" key="2">
    <source>
        <dbReference type="Proteomes" id="UP001497457"/>
    </source>
</evidence>
<accession>A0ABC8ZK83</accession>
<proteinExistence type="predicted"/>
<dbReference type="Proteomes" id="UP001497457">
    <property type="component" value="Chromosome 19rd"/>
</dbReference>
<name>A0ABC8ZK83_9POAL</name>